<accession>A0A0F9CT60</accession>
<sequence length="150" mass="16393">MDAERRTAERRTDFAIALRQIAKSPSNDSWTAFTDLITAVSSILEGAEGLIPPQEMQARFAAAWQASAKVWQAEIPRIVGDCLGGPEEFERIRSHPNGGNVIGRILTRVREVHGDLTPGMVVDIEVGDILVEELGDEDGPPEDGGYPERN</sequence>
<gene>
    <name evidence="1" type="ORF">LCGC14_2285830</name>
</gene>
<comment type="caution">
    <text evidence="1">The sequence shown here is derived from an EMBL/GenBank/DDBJ whole genome shotgun (WGS) entry which is preliminary data.</text>
</comment>
<protein>
    <submittedName>
        <fullName evidence="1">Uncharacterized protein</fullName>
    </submittedName>
</protein>
<dbReference type="AlphaFoldDB" id="A0A0F9CT60"/>
<reference evidence="1" key="1">
    <citation type="journal article" date="2015" name="Nature">
        <title>Complex archaea that bridge the gap between prokaryotes and eukaryotes.</title>
        <authorList>
            <person name="Spang A."/>
            <person name="Saw J.H."/>
            <person name="Jorgensen S.L."/>
            <person name="Zaremba-Niedzwiedzka K."/>
            <person name="Martijn J."/>
            <person name="Lind A.E."/>
            <person name="van Eijk R."/>
            <person name="Schleper C."/>
            <person name="Guy L."/>
            <person name="Ettema T.J."/>
        </authorList>
    </citation>
    <scope>NUCLEOTIDE SEQUENCE</scope>
</reference>
<organism evidence="1">
    <name type="scientific">marine sediment metagenome</name>
    <dbReference type="NCBI Taxonomy" id="412755"/>
    <lineage>
        <taxon>unclassified sequences</taxon>
        <taxon>metagenomes</taxon>
        <taxon>ecological metagenomes</taxon>
    </lineage>
</organism>
<proteinExistence type="predicted"/>
<dbReference type="EMBL" id="LAZR01031908">
    <property type="protein sequence ID" value="KKL52399.1"/>
    <property type="molecule type" value="Genomic_DNA"/>
</dbReference>
<evidence type="ECO:0000313" key="1">
    <source>
        <dbReference type="EMBL" id="KKL52399.1"/>
    </source>
</evidence>
<name>A0A0F9CT60_9ZZZZ</name>